<dbReference type="AlphaFoldDB" id="M0ZK01"/>
<keyword evidence="2" id="KW-1185">Reference proteome</keyword>
<sequence length="51" mass="5968">MVSTEQRTHKEGSKHEFKGLLIQTNRMEKESTSLKYFQKNCLNIYEVSTSS</sequence>
<reference evidence="1" key="2">
    <citation type="submission" date="2015-06" db="UniProtKB">
        <authorList>
            <consortium name="EnsemblPlants"/>
        </authorList>
    </citation>
    <scope>IDENTIFICATION</scope>
    <source>
        <strain evidence="1">DM1-3 516 R44</strain>
    </source>
</reference>
<dbReference type="Gramene" id="PGSC0003DMT400002358">
    <property type="protein sequence ID" value="PGSC0003DMT400002358"/>
    <property type="gene ID" value="PGSC0003DMG400000901"/>
</dbReference>
<reference evidence="2" key="1">
    <citation type="journal article" date="2011" name="Nature">
        <title>Genome sequence and analysis of the tuber crop potato.</title>
        <authorList>
            <consortium name="The Potato Genome Sequencing Consortium"/>
        </authorList>
    </citation>
    <scope>NUCLEOTIDE SEQUENCE [LARGE SCALE GENOMIC DNA]</scope>
    <source>
        <strain evidence="2">cv. DM1-3 516 R44</strain>
    </source>
</reference>
<organism evidence="1 2">
    <name type="scientific">Solanum tuberosum</name>
    <name type="common">Potato</name>
    <dbReference type="NCBI Taxonomy" id="4113"/>
    <lineage>
        <taxon>Eukaryota</taxon>
        <taxon>Viridiplantae</taxon>
        <taxon>Streptophyta</taxon>
        <taxon>Embryophyta</taxon>
        <taxon>Tracheophyta</taxon>
        <taxon>Spermatophyta</taxon>
        <taxon>Magnoliopsida</taxon>
        <taxon>eudicotyledons</taxon>
        <taxon>Gunneridae</taxon>
        <taxon>Pentapetalae</taxon>
        <taxon>asterids</taxon>
        <taxon>lamiids</taxon>
        <taxon>Solanales</taxon>
        <taxon>Solanaceae</taxon>
        <taxon>Solanoideae</taxon>
        <taxon>Solaneae</taxon>
        <taxon>Solanum</taxon>
    </lineage>
</organism>
<dbReference type="EnsemblPlants" id="PGSC0003DMT400002358">
    <property type="protein sequence ID" value="PGSC0003DMT400002358"/>
    <property type="gene ID" value="PGSC0003DMG400000901"/>
</dbReference>
<accession>M0ZK01</accession>
<dbReference type="HOGENOM" id="CLU_3110168_0_0_1"/>
<dbReference type="Proteomes" id="UP000011115">
    <property type="component" value="Unassembled WGS sequence"/>
</dbReference>
<evidence type="ECO:0000313" key="1">
    <source>
        <dbReference type="EnsemblPlants" id="PGSC0003DMT400002358"/>
    </source>
</evidence>
<evidence type="ECO:0000313" key="2">
    <source>
        <dbReference type="Proteomes" id="UP000011115"/>
    </source>
</evidence>
<dbReference type="InParanoid" id="M0ZK01"/>
<name>M0ZK01_SOLTU</name>
<dbReference type="PaxDb" id="4113-PGSC0003DMT400002358"/>
<protein>
    <submittedName>
        <fullName evidence="1">Uncharacterized protein</fullName>
    </submittedName>
</protein>
<proteinExistence type="predicted"/>